<comment type="caution">
    <text evidence="2">The sequence shown here is derived from an EMBL/GenBank/DDBJ whole genome shotgun (WGS) entry which is preliminary data.</text>
</comment>
<proteinExistence type="predicted"/>
<organism evidence="2 3">
    <name type="scientific">Periplaneta americana</name>
    <name type="common">American cockroach</name>
    <name type="synonym">Blatta americana</name>
    <dbReference type="NCBI Taxonomy" id="6978"/>
    <lineage>
        <taxon>Eukaryota</taxon>
        <taxon>Metazoa</taxon>
        <taxon>Ecdysozoa</taxon>
        <taxon>Arthropoda</taxon>
        <taxon>Hexapoda</taxon>
        <taxon>Insecta</taxon>
        <taxon>Pterygota</taxon>
        <taxon>Neoptera</taxon>
        <taxon>Polyneoptera</taxon>
        <taxon>Dictyoptera</taxon>
        <taxon>Blattodea</taxon>
        <taxon>Blattoidea</taxon>
        <taxon>Blattidae</taxon>
        <taxon>Blattinae</taxon>
        <taxon>Periplaneta</taxon>
    </lineage>
</organism>
<sequence>MAGLWEGGNEPPGSLNANKYIALVEHAGNQQTTSLLRRNLPNKYDATTVCLGEEKMQILEMKIARTPDRAQLQTVAELVTELLDIVQPYNEEGGTDIRKDPDLISNEIENSPHRHVE</sequence>
<keyword evidence="3" id="KW-1185">Reference proteome</keyword>
<name>A0ABQ8SW44_PERAM</name>
<accession>A0ABQ8SW44</accession>
<evidence type="ECO:0000313" key="3">
    <source>
        <dbReference type="Proteomes" id="UP001148838"/>
    </source>
</evidence>
<reference evidence="2 3" key="1">
    <citation type="journal article" date="2022" name="Allergy">
        <title>Genome assembly and annotation of Periplaneta americana reveal a comprehensive cockroach allergen profile.</title>
        <authorList>
            <person name="Wang L."/>
            <person name="Xiong Q."/>
            <person name="Saelim N."/>
            <person name="Wang L."/>
            <person name="Nong W."/>
            <person name="Wan A.T."/>
            <person name="Shi M."/>
            <person name="Liu X."/>
            <person name="Cao Q."/>
            <person name="Hui J.H.L."/>
            <person name="Sookrung N."/>
            <person name="Leung T.F."/>
            <person name="Tungtrongchitr A."/>
            <person name="Tsui S.K.W."/>
        </authorList>
    </citation>
    <scope>NUCLEOTIDE SEQUENCE [LARGE SCALE GENOMIC DNA]</scope>
    <source>
        <strain evidence="2">PWHHKU_190912</strain>
    </source>
</reference>
<evidence type="ECO:0000256" key="1">
    <source>
        <dbReference type="SAM" id="MobiDB-lite"/>
    </source>
</evidence>
<feature type="region of interest" description="Disordered" evidence="1">
    <location>
        <begin position="91"/>
        <end position="117"/>
    </location>
</feature>
<protein>
    <submittedName>
        <fullName evidence="2">Uncharacterized protein</fullName>
    </submittedName>
</protein>
<dbReference type="EMBL" id="JAJSOF020000019">
    <property type="protein sequence ID" value="KAJ4438064.1"/>
    <property type="molecule type" value="Genomic_DNA"/>
</dbReference>
<evidence type="ECO:0000313" key="2">
    <source>
        <dbReference type="EMBL" id="KAJ4438064.1"/>
    </source>
</evidence>
<dbReference type="Proteomes" id="UP001148838">
    <property type="component" value="Unassembled WGS sequence"/>
</dbReference>
<gene>
    <name evidence="2" type="ORF">ANN_14003</name>
</gene>